<dbReference type="InterPro" id="IPR051083">
    <property type="entry name" value="GrpII_Intron_Splice-Mob/Def"/>
</dbReference>
<keyword evidence="5" id="KW-0460">Magnesium</keyword>
<proteinExistence type="inferred from homology"/>
<dbReference type="PRINTS" id="PR00866">
    <property type="entry name" value="RNADNAPOLMS"/>
</dbReference>
<dbReference type="KEGG" id="gog:C1280_19415"/>
<comment type="catalytic activity">
    <reaction evidence="9">
        <text>DNA(n) + a 2'-deoxyribonucleoside 5'-triphosphate = DNA(n+1) + diphosphate</text>
        <dbReference type="Rhea" id="RHEA:22508"/>
        <dbReference type="Rhea" id="RHEA-COMP:17339"/>
        <dbReference type="Rhea" id="RHEA-COMP:17340"/>
        <dbReference type="ChEBI" id="CHEBI:33019"/>
        <dbReference type="ChEBI" id="CHEBI:61560"/>
        <dbReference type="ChEBI" id="CHEBI:173112"/>
        <dbReference type="EC" id="2.7.7.49"/>
    </reaction>
</comment>
<keyword evidence="4" id="KW-0479">Metal-binding</keyword>
<reference evidence="13 14" key="1">
    <citation type="submission" date="2018-01" db="EMBL/GenBank/DDBJ databases">
        <title>G. obscuriglobus.</title>
        <authorList>
            <person name="Franke J."/>
            <person name="Blomberg W."/>
            <person name="Selmecki A."/>
        </authorList>
    </citation>
    <scope>NUCLEOTIDE SEQUENCE [LARGE SCALE GENOMIC DNA]</scope>
    <source>
        <strain evidence="13 14">DSM 5831</strain>
    </source>
</reference>
<dbReference type="PANTHER" id="PTHR34047:SF7">
    <property type="entry name" value="RNA-DIRECTED DNA POLYMERASE"/>
    <property type="match status" value="1"/>
</dbReference>
<evidence type="ECO:0000256" key="11">
    <source>
        <dbReference type="SAM" id="MobiDB-lite"/>
    </source>
</evidence>
<dbReference type="GO" id="GO:0003964">
    <property type="term" value="F:RNA-directed DNA polymerase activity"/>
    <property type="evidence" value="ECO:0007669"/>
    <property type="project" value="UniProtKB-KW"/>
</dbReference>
<evidence type="ECO:0000256" key="8">
    <source>
        <dbReference type="ARBA" id="ARBA00034120"/>
    </source>
</evidence>
<evidence type="ECO:0000256" key="3">
    <source>
        <dbReference type="ARBA" id="ARBA00022695"/>
    </source>
</evidence>
<keyword evidence="6 13" id="KW-0695">RNA-directed DNA polymerase</keyword>
<dbReference type="PANTHER" id="PTHR34047">
    <property type="entry name" value="NUCLEAR INTRON MATURASE 1, MITOCHONDRIAL-RELATED"/>
    <property type="match status" value="1"/>
</dbReference>
<dbReference type="InterPro" id="IPR000123">
    <property type="entry name" value="Reverse_transcriptase_msDNA"/>
</dbReference>
<gene>
    <name evidence="13" type="ORF">C1280_19415</name>
</gene>
<dbReference type="Proteomes" id="UP000245802">
    <property type="component" value="Chromosome"/>
</dbReference>
<comment type="similarity">
    <text evidence="8">Belongs to the bacterial reverse transcriptase family.</text>
</comment>
<evidence type="ECO:0000256" key="7">
    <source>
        <dbReference type="ARBA" id="ARBA00023118"/>
    </source>
</evidence>
<dbReference type="GO" id="GO:0051607">
    <property type="term" value="P:defense response to virus"/>
    <property type="evidence" value="ECO:0007669"/>
    <property type="project" value="UniProtKB-KW"/>
</dbReference>
<evidence type="ECO:0000256" key="1">
    <source>
        <dbReference type="ARBA" id="ARBA00012493"/>
    </source>
</evidence>
<feature type="domain" description="Reverse transcriptase" evidence="12">
    <location>
        <begin position="237"/>
        <end position="469"/>
    </location>
</feature>
<evidence type="ECO:0000256" key="10">
    <source>
        <dbReference type="SAM" id="Coils"/>
    </source>
</evidence>
<evidence type="ECO:0000259" key="12">
    <source>
        <dbReference type="PROSITE" id="PS50878"/>
    </source>
</evidence>
<dbReference type="OrthoDB" id="9788687at2"/>
<sequence>MSLFDWVFRRKRDADTPPAPPPAAPTAPASSDKAPSGNTTSGTPGANAPRSSEGSEDQYAANDFLPISRQEIVDAAKKHGRLLATAFQFGRQSIIPPVSDPRTEIIDRALVTHGLLTPEELNEIHRVGEEYEKVRPTEQGIAAAAGLAGTAAVQAYRAAKEAEKERKKREAELRKKVRAEAVWRRRTTDIIFLGRGVSGRLHLRLSDEGRLTELGLPVMHTPADVANALGLTVPRLRWLAFHTDVATRTHYVKFSVPKKSGGTRQLAAPHKSLKAAQHWILANVVNKLPVTEAAHGFVADRGIVTNANPHVCKAFVVNLDLSDFFPSIAFPRVRSAFERYGYSGCVATILALLCTECPRAAVTYAGTKYEAATGPRGLPQGAPTSPGLSNQVARKLDKRLLGVATKLGLTYTRYADDLTFSGDADAAAKIGWLLTKVRHIASEEGFAVNEKKTRVMRRSAAQMVTGVVVNDKPSVCRDELRRLRAILHRAKSEGLDAQNREKLPNFREWLRGKIAFVSMVRPDAGAKLKAQLDAVS</sequence>
<dbReference type="InterPro" id="IPR000477">
    <property type="entry name" value="RT_dom"/>
</dbReference>
<dbReference type="GO" id="GO:0003723">
    <property type="term" value="F:RNA binding"/>
    <property type="evidence" value="ECO:0007669"/>
    <property type="project" value="InterPro"/>
</dbReference>
<feature type="compositionally biased region" description="Polar residues" evidence="11">
    <location>
        <begin position="37"/>
        <end position="52"/>
    </location>
</feature>
<keyword evidence="10" id="KW-0175">Coiled coil</keyword>
<evidence type="ECO:0000256" key="5">
    <source>
        <dbReference type="ARBA" id="ARBA00022842"/>
    </source>
</evidence>
<feature type="coiled-coil region" evidence="10">
    <location>
        <begin position="152"/>
        <end position="180"/>
    </location>
</feature>
<keyword evidence="7" id="KW-0051">Antiviral defense</keyword>
<evidence type="ECO:0000313" key="14">
    <source>
        <dbReference type="Proteomes" id="UP000245802"/>
    </source>
</evidence>
<organism evidence="13 14">
    <name type="scientific">Gemmata obscuriglobus</name>
    <dbReference type="NCBI Taxonomy" id="114"/>
    <lineage>
        <taxon>Bacteria</taxon>
        <taxon>Pseudomonadati</taxon>
        <taxon>Planctomycetota</taxon>
        <taxon>Planctomycetia</taxon>
        <taxon>Gemmatales</taxon>
        <taxon>Gemmataceae</taxon>
        <taxon>Gemmata</taxon>
    </lineage>
</organism>
<dbReference type="GO" id="GO:0046872">
    <property type="term" value="F:metal ion binding"/>
    <property type="evidence" value="ECO:0007669"/>
    <property type="project" value="UniProtKB-KW"/>
</dbReference>
<dbReference type="RefSeq" id="WP_010038241.1">
    <property type="nucleotide sequence ID" value="NZ_CP025958.1"/>
</dbReference>
<evidence type="ECO:0000256" key="6">
    <source>
        <dbReference type="ARBA" id="ARBA00022918"/>
    </source>
</evidence>
<dbReference type="SUPFAM" id="SSF56672">
    <property type="entry name" value="DNA/RNA polymerases"/>
    <property type="match status" value="1"/>
</dbReference>
<dbReference type="CDD" id="cd03487">
    <property type="entry name" value="RT_Bac_retron_II"/>
    <property type="match status" value="1"/>
</dbReference>
<keyword evidence="3" id="KW-0548">Nucleotidyltransferase</keyword>
<dbReference type="InterPro" id="IPR043502">
    <property type="entry name" value="DNA/RNA_pol_sf"/>
</dbReference>
<evidence type="ECO:0000256" key="2">
    <source>
        <dbReference type="ARBA" id="ARBA00022679"/>
    </source>
</evidence>
<keyword evidence="14" id="KW-1185">Reference proteome</keyword>
<dbReference type="EC" id="2.7.7.49" evidence="1"/>
<accession>A0A2Z3H263</accession>
<name>A0A2Z3H263_9BACT</name>
<dbReference type="Pfam" id="PF00078">
    <property type="entry name" value="RVT_1"/>
    <property type="match status" value="1"/>
</dbReference>
<dbReference type="AlphaFoldDB" id="A0A2Z3H263"/>
<dbReference type="EMBL" id="CP025958">
    <property type="protein sequence ID" value="AWM38941.1"/>
    <property type="molecule type" value="Genomic_DNA"/>
</dbReference>
<feature type="compositionally biased region" description="Low complexity" evidence="11">
    <location>
        <begin position="26"/>
        <end position="36"/>
    </location>
</feature>
<feature type="region of interest" description="Disordered" evidence="11">
    <location>
        <begin position="9"/>
        <end position="57"/>
    </location>
</feature>
<evidence type="ECO:0000313" key="13">
    <source>
        <dbReference type="EMBL" id="AWM38941.1"/>
    </source>
</evidence>
<evidence type="ECO:0000256" key="9">
    <source>
        <dbReference type="ARBA" id="ARBA00048173"/>
    </source>
</evidence>
<evidence type="ECO:0000256" key="4">
    <source>
        <dbReference type="ARBA" id="ARBA00022723"/>
    </source>
</evidence>
<keyword evidence="2" id="KW-0808">Transferase</keyword>
<dbReference type="PROSITE" id="PS50878">
    <property type="entry name" value="RT_POL"/>
    <property type="match status" value="1"/>
</dbReference>
<protein>
    <recommendedName>
        <fullName evidence="1">RNA-directed DNA polymerase</fullName>
        <ecNumber evidence="1">2.7.7.49</ecNumber>
    </recommendedName>
</protein>